<evidence type="ECO:0000256" key="7">
    <source>
        <dbReference type="ARBA" id="ARBA00022679"/>
    </source>
</evidence>
<keyword evidence="5" id="KW-0963">Cytoplasm</keyword>
<evidence type="ECO:0000256" key="9">
    <source>
        <dbReference type="ARBA" id="ARBA00022771"/>
    </source>
</evidence>
<organism evidence="17">
    <name type="scientific">Selaginella moellendorffii</name>
    <name type="common">Spikemoss</name>
    <dbReference type="NCBI Taxonomy" id="88036"/>
    <lineage>
        <taxon>Eukaryota</taxon>
        <taxon>Viridiplantae</taxon>
        <taxon>Streptophyta</taxon>
        <taxon>Embryophyta</taxon>
        <taxon>Tracheophyta</taxon>
        <taxon>Lycopodiopsida</taxon>
        <taxon>Selaginellales</taxon>
        <taxon>Selaginellaceae</taxon>
        <taxon>Selaginella</taxon>
    </lineage>
</organism>
<dbReference type="HOGENOM" id="CLU_010490_0_0_1"/>
<dbReference type="GO" id="GO:0016567">
    <property type="term" value="P:protein ubiquitination"/>
    <property type="evidence" value="ECO:0000318"/>
    <property type="project" value="GO_Central"/>
</dbReference>
<dbReference type="Gene3D" id="4.10.1060.10">
    <property type="entry name" value="Zinc finger, RanBP2-type"/>
    <property type="match status" value="1"/>
</dbReference>
<feature type="region of interest" description="Disordered" evidence="13">
    <location>
        <begin position="619"/>
        <end position="676"/>
    </location>
</feature>
<dbReference type="PROSITE" id="PS00028">
    <property type="entry name" value="ZINC_FINGER_C2H2_1"/>
    <property type="match status" value="1"/>
</dbReference>
<evidence type="ECO:0000256" key="8">
    <source>
        <dbReference type="ARBA" id="ARBA00022723"/>
    </source>
</evidence>
<feature type="region of interest" description="Disordered" evidence="13">
    <location>
        <begin position="768"/>
        <end position="818"/>
    </location>
</feature>
<dbReference type="PROSITE" id="PS50199">
    <property type="entry name" value="ZF_RANBP2_2"/>
    <property type="match status" value="1"/>
</dbReference>
<dbReference type="SMART" id="SM00547">
    <property type="entry name" value="ZnF_RBZ"/>
    <property type="match status" value="1"/>
</dbReference>
<gene>
    <name evidence="16" type="ORF">SELMODRAFT_439988</name>
</gene>
<evidence type="ECO:0000256" key="13">
    <source>
        <dbReference type="SAM" id="MobiDB-lite"/>
    </source>
</evidence>
<feature type="compositionally biased region" description="Polar residues" evidence="13">
    <location>
        <begin position="807"/>
        <end position="818"/>
    </location>
</feature>
<dbReference type="InterPro" id="IPR044288">
    <property type="entry name" value="ZNF598/HEL2"/>
</dbReference>
<dbReference type="EMBL" id="GL377573">
    <property type="protein sequence ID" value="EFJ32103.1"/>
    <property type="molecule type" value="Genomic_DNA"/>
</dbReference>
<dbReference type="PROSITE" id="PS50089">
    <property type="entry name" value="ZF_RING_2"/>
    <property type="match status" value="1"/>
</dbReference>
<keyword evidence="10" id="KW-0862">Zinc</keyword>
<evidence type="ECO:0000256" key="2">
    <source>
        <dbReference type="ARBA" id="ARBA00004496"/>
    </source>
</evidence>
<keyword evidence="9 12" id="KW-0863">Zinc-finger</keyword>
<evidence type="ECO:0000256" key="4">
    <source>
        <dbReference type="ARBA" id="ARBA00012483"/>
    </source>
</evidence>
<dbReference type="Pfam" id="PF23230">
    <property type="entry name" value="zf-C2H2_13"/>
    <property type="match status" value="1"/>
</dbReference>
<feature type="compositionally biased region" description="Low complexity" evidence="13">
    <location>
        <begin position="380"/>
        <end position="392"/>
    </location>
</feature>
<feature type="compositionally biased region" description="Low complexity" evidence="13">
    <location>
        <begin position="517"/>
        <end position="526"/>
    </location>
</feature>
<evidence type="ECO:0000256" key="3">
    <source>
        <dbReference type="ARBA" id="ARBA00004906"/>
    </source>
</evidence>
<dbReference type="CDD" id="cd16615">
    <property type="entry name" value="RING-HC_ZNF598"/>
    <property type="match status" value="1"/>
</dbReference>
<dbReference type="OMA" id="SYWFHED"/>
<comment type="pathway">
    <text evidence="3">Protein modification; protein ubiquitination.</text>
</comment>
<evidence type="ECO:0000313" key="17">
    <source>
        <dbReference type="Proteomes" id="UP000001514"/>
    </source>
</evidence>
<protein>
    <recommendedName>
        <fullName evidence="4">RING-type E3 ubiquitin transferase</fullName>
        <ecNumber evidence="4">2.3.2.27</ecNumber>
    </recommendedName>
</protein>
<evidence type="ECO:0000256" key="5">
    <source>
        <dbReference type="ARBA" id="ARBA00022490"/>
    </source>
</evidence>
<dbReference type="Pfam" id="PF23202">
    <property type="entry name" value="PAH_ZNF598"/>
    <property type="match status" value="1"/>
</dbReference>
<dbReference type="InterPro" id="IPR001841">
    <property type="entry name" value="Znf_RING"/>
</dbReference>
<proteinExistence type="inferred from homology"/>
<dbReference type="GO" id="GO:0072344">
    <property type="term" value="P:rescue of stalled ribosome"/>
    <property type="evidence" value="ECO:0000318"/>
    <property type="project" value="GO_Central"/>
</dbReference>
<dbReference type="PANTHER" id="PTHR22938">
    <property type="entry name" value="ZINC FINGER PROTEIN 598"/>
    <property type="match status" value="1"/>
</dbReference>
<feature type="compositionally biased region" description="Low complexity" evidence="13">
    <location>
        <begin position="426"/>
        <end position="439"/>
    </location>
</feature>
<dbReference type="STRING" id="88036.D8R8Q4"/>
<keyword evidence="17" id="KW-1185">Reference proteome</keyword>
<sequence length="818" mass="88839">MEDCCAVCAEPLEWIAYGACGHREVCATCTARLRVVLDDKRCCICKQECPFVFVTKALGDYTKVVSDFSSLSTGHQSGNLWFEADIGAYFDDEDEYKRIKAMCRLQCKVCEAATATTPPVNGAVRAGHVFRNLDTLRRHIFSAHRLIMCSLCLEGRKVFIQDQKLYTKPQLERHSSRGDSVVDGNEEERGGFTGHPMCAFCTRRFYSDNELYHHMSTEHFTCHLCQRLRPGQFDYYENYDDLESHFRNEHALCEDPDCLAKKFVVFASEQELKVHNAKEHGGSLTRAQRNAALKVKFVRMYFACAVAHGVKFQIPVSYQFRRSPGQQTSERGRSSYYRGNRGNDLNAELLSSPPRETVVPLASEDTDTSAVANNPAHFPALAPSESAAASASTRENTDSARWYRTALHGGGRSSLNESAFPPLPGAAQPQHSRQQSQRPLASLIAAGGAGGKKVKVLNAKQRAVPETRPPESRAIITLNPSEYPELQAGHSSSALAGRGPPLGVPGAGAGGGGGGSSHSSSSSTVVRPASADVVQLSMDEIRAATKVLIEEIRSHLKGNEDKFAKFKEVHSQFRSGELSAKSYYDQVAKLGLSNILPELARLCPDRRKQEELLDVMKQGRAAAAEKPRNGYRDPSGDGAARRREKQAAVEEDVEVLSTDGYRRKGGSGTSSSFPLLPSSFPSLSSSSSPSLSVLYKAKAEAPPGTSDWSCETCTLVNPWSSVHCAACGAGKPLHQPGGNSNSGNDVIKEAVDTKKKKKVPKFLRNRLGSDVEEEETSTVEEVPAGATTATTTRGAWRNGGGHRLLAVTSSSSLGNRAG</sequence>
<reference evidence="16 17" key="1">
    <citation type="journal article" date="2011" name="Science">
        <title>The Selaginella genome identifies genetic changes associated with the evolution of vascular plants.</title>
        <authorList>
            <person name="Banks J.A."/>
            <person name="Nishiyama T."/>
            <person name="Hasebe M."/>
            <person name="Bowman J.L."/>
            <person name="Gribskov M."/>
            <person name="dePamphilis C."/>
            <person name="Albert V.A."/>
            <person name="Aono N."/>
            <person name="Aoyama T."/>
            <person name="Ambrose B.A."/>
            <person name="Ashton N.W."/>
            <person name="Axtell M.J."/>
            <person name="Barker E."/>
            <person name="Barker M.S."/>
            <person name="Bennetzen J.L."/>
            <person name="Bonawitz N.D."/>
            <person name="Chapple C."/>
            <person name="Cheng C."/>
            <person name="Correa L.G."/>
            <person name="Dacre M."/>
            <person name="DeBarry J."/>
            <person name="Dreyer I."/>
            <person name="Elias M."/>
            <person name="Engstrom E.M."/>
            <person name="Estelle M."/>
            <person name="Feng L."/>
            <person name="Finet C."/>
            <person name="Floyd S.K."/>
            <person name="Frommer W.B."/>
            <person name="Fujita T."/>
            <person name="Gramzow L."/>
            <person name="Gutensohn M."/>
            <person name="Harholt J."/>
            <person name="Hattori M."/>
            <person name="Heyl A."/>
            <person name="Hirai T."/>
            <person name="Hiwatashi Y."/>
            <person name="Ishikawa M."/>
            <person name="Iwata M."/>
            <person name="Karol K.G."/>
            <person name="Koehler B."/>
            <person name="Kolukisaoglu U."/>
            <person name="Kubo M."/>
            <person name="Kurata T."/>
            <person name="Lalonde S."/>
            <person name="Li K."/>
            <person name="Li Y."/>
            <person name="Litt A."/>
            <person name="Lyons E."/>
            <person name="Manning G."/>
            <person name="Maruyama T."/>
            <person name="Michael T.P."/>
            <person name="Mikami K."/>
            <person name="Miyazaki S."/>
            <person name="Morinaga S."/>
            <person name="Murata T."/>
            <person name="Mueller-Roeber B."/>
            <person name="Nelson D.R."/>
            <person name="Obara M."/>
            <person name="Oguri Y."/>
            <person name="Olmstead R.G."/>
            <person name="Onodera N."/>
            <person name="Petersen B.L."/>
            <person name="Pils B."/>
            <person name="Prigge M."/>
            <person name="Rensing S.A."/>
            <person name="Riano-Pachon D.M."/>
            <person name="Roberts A.W."/>
            <person name="Sato Y."/>
            <person name="Scheller H.V."/>
            <person name="Schulz B."/>
            <person name="Schulz C."/>
            <person name="Shakirov E.V."/>
            <person name="Shibagaki N."/>
            <person name="Shinohara N."/>
            <person name="Shippen D.E."/>
            <person name="Soerensen I."/>
            <person name="Sotooka R."/>
            <person name="Sugimoto N."/>
            <person name="Sugita M."/>
            <person name="Sumikawa N."/>
            <person name="Tanurdzic M."/>
            <person name="Theissen G."/>
            <person name="Ulvskov P."/>
            <person name="Wakazuki S."/>
            <person name="Weng J.K."/>
            <person name="Willats W.W."/>
            <person name="Wipf D."/>
            <person name="Wolf P.G."/>
            <person name="Yang L."/>
            <person name="Zimmer A.D."/>
            <person name="Zhu Q."/>
            <person name="Mitros T."/>
            <person name="Hellsten U."/>
            <person name="Loque D."/>
            <person name="Otillar R."/>
            <person name="Salamov A."/>
            <person name="Schmutz J."/>
            <person name="Shapiro H."/>
            <person name="Lindquist E."/>
            <person name="Lucas S."/>
            <person name="Rokhsar D."/>
            <person name="Grigoriev I.V."/>
        </authorList>
    </citation>
    <scope>NUCLEOTIDE SEQUENCE [LARGE SCALE GENOMIC DNA]</scope>
</reference>
<keyword evidence="8" id="KW-0479">Metal-binding</keyword>
<dbReference type="InterPro" id="IPR001876">
    <property type="entry name" value="Znf_RanBP2"/>
</dbReference>
<evidence type="ECO:0000256" key="10">
    <source>
        <dbReference type="ARBA" id="ARBA00022833"/>
    </source>
</evidence>
<dbReference type="PROSITE" id="PS01358">
    <property type="entry name" value="ZF_RANBP2_1"/>
    <property type="match status" value="1"/>
</dbReference>
<dbReference type="GO" id="GO:0061630">
    <property type="term" value="F:ubiquitin protein ligase activity"/>
    <property type="evidence" value="ECO:0000318"/>
    <property type="project" value="GO_Central"/>
</dbReference>
<feature type="compositionally biased region" description="Basic and acidic residues" evidence="13">
    <location>
        <begin position="623"/>
        <end position="648"/>
    </location>
</feature>
<feature type="region of interest" description="Disordered" evidence="13">
    <location>
        <begin position="322"/>
        <end position="439"/>
    </location>
</feature>
<evidence type="ECO:0000256" key="12">
    <source>
        <dbReference type="PROSITE-ProRule" id="PRU00322"/>
    </source>
</evidence>
<feature type="domain" description="RanBP2-type" evidence="15">
    <location>
        <begin position="702"/>
        <end position="733"/>
    </location>
</feature>
<evidence type="ECO:0000313" key="16">
    <source>
        <dbReference type="EMBL" id="EFJ32103.1"/>
    </source>
</evidence>
<dbReference type="GO" id="GO:0043022">
    <property type="term" value="F:ribosome binding"/>
    <property type="evidence" value="ECO:0000318"/>
    <property type="project" value="GO_Central"/>
</dbReference>
<comment type="similarity">
    <text evidence="11">Belongs to the ZNF598/HEL2 family.</text>
</comment>
<accession>D8R8Q4</accession>
<comment type="catalytic activity">
    <reaction evidence="1">
        <text>S-ubiquitinyl-[E2 ubiquitin-conjugating enzyme]-L-cysteine + [acceptor protein]-L-lysine = [E2 ubiquitin-conjugating enzyme]-L-cysteine + N(6)-ubiquitinyl-[acceptor protein]-L-lysine.</text>
        <dbReference type="EC" id="2.3.2.27"/>
    </reaction>
</comment>
<dbReference type="Gramene" id="EFJ32103">
    <property type="protein sequence ID" value="EFJ32103"/>
    <property type="gene ID" value="SELMODRAFT_439988"/>
</dbReference>
<feature type="region of interest" description="Disordered" evidence="13">
    <location>
        <begin position="486"/>
        <end position="526"/>
    </location>
</feature>
<dbReference type="eggNOG" id="KOG2231">
    <property type="taxonomic scope" value="Eukaryota"/>
</dbReference>
<dbReference type="GO" id="GO:0008270">
    <property type="term" value="F:zinc ion binding"/>
    <property type="evidence" value="ECO:0007669"/>
    <property type="project" value="UniProtKB-KW"/>
</dbReference>
<dbReference type="FunCoup" id="D8R8Q4">
    <property type="interactions" value="3830"/>
</dbReference>
<dbReference type="PANTHER" id="PTHR22938:SF0">
    <property type="entry name" value="E3 UBIQUITIN-PROTEIN LIGASE ZNF598"/>
    <property type="match status" value="1"/>
</dbReference>
<feature type="compositionally biased region" description="Gly residues" evidence="13">
    <location>
        <begin position="505"/>
        <end position="516"/>
    </location>
</feature>
<comment type="subcellular location">
    <subcellularLocation>
        <location evidence="2">Cytoplasm</location>
    </subcellularLocation>
</comment>
<dbReference type="InterPro" id="IPR041888">
    <property type="entry name" value="RING-HC_ZNF598/HEL2"/>
</dbReference>
<dbReference type="InterPro" id="IPR013087">
    <property type="entry name" value="Znf_C2H2_type"/>
</dbReference>
<dbReference type="Proteomes" id="UP000001514">
    <property type="component" value="Unassembled WGS sequence"/>
</dbReference>
<feature type="domain" description="RING-type" evidence="14">
    <location>
        <begin position="5"/>
        <end position="46"/>
    </location>
</feature>
<evidence type="ECO:0000259" key="15">
    <source>
        <dbReference type="PROSITE" id="PS50199"/>
    </source>
</evidence>
<dbReference type="SMART" id="SM00355">
    <property type="entry name" value="ZnF_C2H2"/>
    <property type="match status" value="4"/>
</dbReference>
<keyword evidence="6" id="KW-0597">Phosphoprotein</keyword>
<evidence type="ECO:0000256" key="11">
    <source>
        <dbReference type="ARBA" id="ARBA00035113"/>
    </source>
</evidence>
<name>D8R8Q4_SELML</name>
<evidence type="ECO:0000256" key="6">
    <source>
        <dbReference type="ARBA" id="ARBA00022553"/>
    </source>
</evidence>
<evidence type="ECO:0000259" key="14">
    <source>
        <dbReference type="PROSITE" id="PS50089"/>
    </source>
</evidence>
<dbReference type="AlphaFoldDB" id="D8R8Q4"/>
<feature type="compositionally biased region" description="Low complexity" evidence="13">
    <location>
        <begin position="779"/>
        <end position="796"/>
    </location>
</feature>
<evidence type="ECO:0000256" key="1">
    <source>
        <dbReference type="ARBA" id="ARBA00000900"/>
    </source>
</evidence>
<dbReference type="EC" id="2.3.2.27" evidence="4"/>
<dbReference type="GO" id="GO:0005737">
    <property type="term" value="C:cytoplasm"/>
    <property type="evidence" value="ECO:0007669"/>
    <property type="project" value="UniProtKB-SubCell"/>
</dbReference>
<feature type="compositionally biased region" description="Low complexity" evidence="13">
    <location>
        <begin position="334"/>
        <end position="343"/>
    </location>
</feature>
<dbReference type="Pfam" id="PF25447">
    <property type="entry name" value="RING_ZNF598"/>
    <property type="match status" value="1"/>
</dbReference>
<dbReference type="InterPro" id="IPR057634">
    <property type="entry name" value="PAH_ZNF598/HEL2"/>
</dbReference>
<dbReference type="KEGG" id="smo:SELMODRAFT_439988"/>
<dbReference type="InParanoid" id="D8R8Q4"/>
<dbReference type="InterPro" id="IPR056437">
    <property type="entry name" value="Znf-C2H2_ZNF598/HEL2"/>
</dbReference>
<keyword evidence="7" id="KW-0808">Transferase</keyword>